<dbReference type="AlphaFoldDB" id="A0A8J2RGJ7"/>
<gene>
    <name evidence="3" type="ORF">DGAL_LOCUS1446</name>
</gene>
<dbReference type="InterPro" id="IPR016187">
    <property type="entry name" value="CTDL_fold"/>
</dbReference>
<dbReference type="CDD" id="cd00037">
    <property type="entry name" value="CLECT"/>
    <property type="match status" value="1"/>
</dbReference>
<proteinExistence type="predicted"/>
<name>A0A8J2RGJ7_9CRUS</name>
<feature type="coiled-coil region" evidence="1">
    <location>
        <begin position="9"/>
        <end position="36"/>
    </location>
</feature>
<evidence type="ECO:0000259" key="2">
    <source>
        <dbReference type="PROSITE" id="PS50041"/>
    </source>
</evidence>
<dbReference type="Proteomes" id="UP000789390">
    <property type="component" value="Unassembled WGS sequence"/>
</dbReference>
<dbReference type="InterPro" id="IPR001304">
    <property type="entry name" value="C-type_lectin-like"/>
</dbReference>
<dbReference type="OrthoDB" id="6340082at2759"/>
<protein>
    <recommendedName>
        <fullName evidence="2">C-type lectin domain-containing protein</fullName>
    </recommendedName>
</protein>
<dbReference type="Gene3D" id="3.10.100.10">
    <property type="entry name" value="Mannose-Binding Protein A, subunit A"/>
    <property type="match status" value="1"/>
</dbReference>
<dbReference type="EMBL" id="CAKKLH010000016">
    <property type="protein sequence ID" value="CAH0099316.1"/>
    <property type="molecule type" value="Genomic_DNA"/>
</dbReference>
<dbReference type="SUPFAM" id="SSF56436">
    <property type="entry name" value="C-type lectin-like"/>
    <property type="match status" value="1"/>
</dbReference>
<evidence type="ECO:0000313" key="4">
    <source>
        <dbReference type="Proteomes" id="UP000789390"/>
    </source>
</evidence>
<evidence type="ECO:0000313" key="3">
    <source>
        <dbReference type="EMBL" id="CAH0099316.1"/>
    </source>
</evidence>
<organism evidence="3 4">
    <name type="scientific">Daphnia galeata</name>
    <dbReference type="NCBI Taxonomy" id="27404"/>
    <lineage>
        <taxon>Eukaryota</taxon>
        <taxon>Metazoa</taxon>
        <taxon>Ecdysozoa</taxon>
        <taxon>Arthropoda</taxon>
        <taxon>Crustacea</taxon>
        <taxon>Branchiopoda</taxon>
        <taxon>Diplostraca</taxon>
        <taxon>Cladocera</taxon>
        <taxon>Anomopoda</taxon>
        <taxon>Daphniidae</taxon>
        <taxon>Daphnia</taxon>
    </lineage>
</organism>
<evidence type="ECO:0000256" key="1">
    <source>
        <dbReference type="SAM" id="Coils"/>
    </source>
</evidence>
<comment type="caution">
    <text evidence="3">The sequence shown here is derived from an EMBL/GenBank/DDBJ whole genome shotgun (WGS) entry which is preliminary data.</text>
</comment>
<dbReference type="PROSITE" id="PS50041">
    <property type="entry name" value="C_TYPE_LECTIN_2"/>
    <property type="match status" value="1"/>
</dbReference>
<feature type="domain" description="C-type lectin" evidence="2">
    <location>
        <begin position="273"/>
        <end position="389"/>
    </location>
</feature>
<accession>A0A8J2RGJ7</accession>
<reference evidence="3" key="1">
    <citation type="submission" date="2021-11" db="EMBL/GenBank/DDBJ databases">
        <authorList>
            <person name="Schell T."/>
        </authorList>
    </citation>
    <scope>NUCLEOTIDE SEQUENCE</scope>
    <source>
        <strain evidence="3">M5</strain>
    </source>
</reference>
<dbReference type="InterPro" id="IPR016186">
    <property type="entry name" value="C-type_lectin-like/link_sf"/>
</dbReference>
<sequence length="396" mass="44999">MCSLSKKKEIEFTKEIEALNTKVEKLMQKMQKQDKQLIERCKNNKKVAILSSTEKIDFSREIETLNNKIEMCNKDMVTLRQSSEKIAEENQKLKTSLTDCKNREECQTLSVGNLEETIGTPELKLGNNENPHLSVNCKIPVSVEDSVIINATSVANSNCKWDWQFKTSEDRILVFSLIPNQDHSFTKEELYSFFTIQDGLDGQTIRFEKPKLNNVTSKILPEVAYTSHSTARVRFNNPSMRPLALIPQLKVQKALVCPSDLGDKTSQCGRLDDEVSCYCATFTKGYQPSQLKYCKNHQMKLLSIETKEKQKAIFSVWDKKYIFMTSGKRTTLDNGVNLWNWNSTGEKITYTNWLPGEPNNGIDHDACIAAHSSGWIDTRCSGPKASIFEAICEAHP</sequence>
<dbReference type="Pfam" id="PF00059">
    <property type="entry name" value="Lectin_C"/>
    <property type="match status" value="1"/>
</dbReference>
<dbReference type="SMART" id="SM00034">
    <property type="entry name" value="CLECT"/>
    <property type="match status" value="1"/>
</dbReference>
<keyword evidence="1" id="KW-0175">Coiled coil</keyword>
<keyword evidence="4" id="KW-1185">Reference proteome</keyword>